<organism evidence="1 2">
    <name type="scientific">Runella slithyformis (strain ATCC 29530 / DSM 19594 / LMG 11500 / NCIMB 11436 / LSU 4)</name>
    <dbReference type="NCBI Taxonomy" id="761193"/>
    <lineage>
        <taxon>Bacteria</taxon>
        <taxon>Pseudomonadati</taxon>
        <taxon>Bacteroidota</taxon>
        <taxon>Cytophagia</taxon>
        <taxon>Cytophagales</taxon>
        <taxon>Spirosomataceae</taxon>
        <taxon>Runella</taxon>
    </lineage>
</organism>
<protein>
    <submittedName>
        <fullName evidence="1">Uncharacterized protein</fullName>
    </submittedName>
</protein>
<proteinExistence type="predicted"/>
<keyword evidence="2" id="KW-1185">Reference proteome</keyword>
<dbReference type="Proteomes" id="UP000000493">
    <property type="component" value="Chromosome"/>
</dbReference>
<dbReference type="KEGG" id="rsi:Runsl_3939"/>
<sequence>MCRPTDVKKKIKTRYGQIQIANSEAFSQHPNGFGISPYLQEKLVFLGQLEVYDQAAQVAQTLLGLSIASSQIYRLSNHYGAAIEIDLDQPVTADPPPGGIVYVQADGAMILTDEGYKENKLSRIFKATDLKQGSL</sequence>
<dbReference type="EMBL" id="CP002859">
    <property type="protein sequence ID" value="AEI50293.1"/>
    <property type="molecule type" value="Genomic_DNA"/>
</dbReference>
<accession>A0A7U4E7H0</accession>
<evidence type="ECO:0000313" key="2">
    <source>
        <dbReference type="Proteomes" id="UP000000493"/>
    </source>
</evidence>
<name>A0A7U4E7H0_RUNSL</name>
<dbReference type="AlphaFoldDB" id="A0A7U4E7H0"/>
<evidence type="ECO:0000313" key="1">
    <source>
        <dbReference type="EMBL" id="AEI50293.1"/>
    </source>
</evidence>
<reference evidence="1 2" key="2">
    <citation type="journal article" date="2012" name="Stand. Genomic Sci.">
        <title>Complete genome sequence of the aquatic bacterium Runella slithyformis type strain (LSU 4(T)).</title>
        <authorList>
            <person name="Copeland A."/>
            <person name="Zhang X."/>
            <person name="Misra M."/>
            <person name="Lapidus A."/>
            <person name="Nolan M."/>
            <person name="Lucas S."/>
            <person name="Deshpande S."/>
            <person name="Cheng J.F."/>
            <person name="Tapia R."/>
            <person name="Goodwin L.A."/>
            <person name="Pitluck S."/>
            <person name="Liolios K."/>
            <person name="Pagani I."/>
            <person name="Ivanova N."/>
            <person name="Mikhailova N."/>
            <person name="Pati A."/>
            <person name="Chen A."/>
            <person name="Palaniappan K."/>
            <person name="Land M."/>
            <person name="Hauser L."/>
            <person name="Pan C."/>
            <person name="Jeffries C.D."/>
            <person name="Detter J.C."/>
            <person name="Brambilla E.M."/>
            <person name="Rohde M."/>
            <person name="Djao O.D."/>
            <person name="Goker M."/>
            <person name="Sikorski J."/>
            <person name="Tindall B.J."/>
            <person name="Woyke T."/>
            <person name="Bristow J."/>
            <person name="Eisen J.A."/>
            <person name="Markowitz V."/>
            <person name="Hugenholtz P."/>
            <person name="Kyrpides N.C."/>
            <person name="Klenk H.P."/>
            <person name="Mavromatis K."/>
        </authorList>
    </citation>
    <scope>NUCLEOTIDE SEQUENCE [LARGE SCALE GENOMIC DNA]</scope>
    <source>
        <strain evidence="2">ATCC 29530 / DSM 19594 / LMG 11500 / NCIMB 11436 / LSU 4</strain>
    </source>
</reference>
<gene>
    <name evidence="1" type="ordered locus">Runsl_3939</name>
</gene>
<reference evidence="2" key="1">
    <citation type="submission" date="2011-06" db="EMBL/GenBank/DDBJ databases">
        <title>The complete genome of chromosome of Runella slithyformis DSM 19594.</title>
        <authorList>
            <consortium name="US DOE Joint Genome Institute (JGI-PGF)"/>
            <person name="Lucas S."/>
            <person name="Han J."/>
            <person name="Lapidus A."/>
            <person name="Bruce D."/>
            <person name="Goodwin L."/>
            <person name="Pitluck S."/>
            <person name="Peters L."/>
            <person name="Kyrpides N."/>
            <person name="Mavromatis K."/>
            <person name="Ivanova N."/>
            <person name="Ovchinnikova G."/>
            <person name="Zhang X."/>
            <person name="Misra M."/>
            <person name="Detter J.C."/>
            <person name="Tapia R."/>
            <person name="Han C."/>
            <person name="Land M."/>
            <person name="Hauser L."/>
            <person name="Markowitz V."/>
            <person name="Cheng J.-F."/>
            <person name="Hugenholtz P."/>
            <person name="Woyke T."/>
            <person name="Wu D."/>
            <person name="Tindall B."/>
            <person name="Faehrich R."/>
            <person name="Brambilla E."/>
            <person name="Klenk H.-P."/>
            <person name="Eisen J.A."/>
        </authorList>
    </citation>
    <scope>NUCLEOTIDE SEQUENCE [LARGE SCALE GENOMIC DNA]</scope>
    <source>
        <strain evidence="2">ATCC 29530 / DSM 19594 / LMG 11500 / NCIMB 11436 / LSU 4</strain>
    </source>
</reference>